<dbReference type="EMBL" id="CP126650">
    <property type="protein sequence ID" value="WJZ84354.1"/>
    <property type="molecule type" value="Genomic_DNA"/>
</dbReference>
<evidence type="ECO:0000313" key="3">
    <source>
        <dbReference type="Proteomes" id="UP001227230"/>
    </source>
</evidence>
<gene>
    <name evidence="2" type="ORF">VitviT2T_003961</name>
</gene>
<evidence type="ECO:0000313" key="2">
    <source>
        <dbReference type="EMBL" id="WJZ84354.1"/>
    </source>
</evidence>
<protein>
    <recommendedName>
        <fullName evidence="1">Reverse transcriptase Ty1/copia-type domain-containing protein</fullName>
    </recommendedName>
</protein>
<dbReference type="InterPro" id="IPR013103">
    <property type="entry name" value="RVT_2"/>
</dbReference>
<name>A0ABY9BP98_VITVI</name>
<dbReference type="Pfam" id="PF07727">
    <property type="entry name" value="RVT_2"/>
    <property type="match status" value="1"/>
</dbReference>
<organism evidence="2 3">
    <name type="scientific">Vitis vinifera</name>
    <name type="common">Grape</name>
    <dbReference type="NCBI Taxonomy" id="29760"/>
    <lineage>
        <taxon>Eukaryota</taxon>
        <taxon>Viridiplantae</taxon>
        <taxon>Streptophyta</taxon>
        <taxon>Embryophyta</taxon>
        <taxon>Tracheophyta</taxon>
        <taxon>Spermatophyta</taxon>
        <taxon>Magnoliopsida</taxon>
        <taxon>eudicotyledons</taxon>
        <taxon>Gunneridae</taxon>
        <taxon>Pentapetalae</taxon>
        <taxon>rosids</taxon>
        <taxon>Vitales</taxon>
        <taxon>Vitaceae</taxon>
        <taxon>Viteae</taxon>
        <taxon>Vitis</taxon>
    </lineage>
</organism>
<dbReference type="Proteomes" id="UP001227230">
    <property type="component" value="Chromosome 3"/>
</dbReference>
<reference evidence="2 3" key="1">
    <citation type="journal article" date="2023" name="Hortic Res">
        <title>The complete reference genome for grapevine (Vitis vinifera L.) genetics and breeding.</title>
        <authorList>
            <person name="Shi X."/>
            <person name="Cao S."/>
            <person name="Wang X."/>
            <person name="Huang S."/>
            <person name="Wang Y."/>
            <person name="Liu Z."/>
            <person name="Liu W."/>
            <person name="Leng X."/>
            <person name="Peng Y."/>
            <person name="Wang N."/>
            <person name="Wang Y."/>
            <person name="Ma Z."/>
            <person name="Xu X."/>
            <person name="Zhang F."/>
            <person name="Xue H."/>
            <person name="Zhong H."/>
            <person name="Wang Y."/>
            <person name="Zhang K."/>
            <person name="Velt A."/>
            <person name="Avia K."/>
            <person name="Holtgrawe D."/>
            <person name="Grimplet J."/>
            <person name="Matus J.T."/>
            <person name="Ware D."/>
            <person name="Wu X."/>
            <person name="Wang H."/>
            <person name="Liu C."/>
            <person name="Fang Y."/>
            <person name="Rustenholz C."/>
            <person name="Cheng Z."/>
            <person name="Xiao H."/>
            <person name="Zhou Y."/>
        </authorList>
    </citation>
    <scope>NUCLEOTIDE SEQUENCE [LARGE SCALE GENOMIC DNA]</scope>
    <source>
        <strain evidence="3">cv. Pinot noir / PN40024</strain>
        <tissue evidence="2">Leaf</tissue>
    </source>
</reference>
<accession>A0ABY9BP98</accession>
<evidence type="ECO:0000259" key="1">
    <source>
        <dbReference type="Pfam" id="PF07727"/>
    </source>
</evidence>
<keyword evidence="3" id="KW-1185">Reference proteome</keyword>
<sequence>MKALEKNKTWEVVDLPRGKIIERCKWVFTIKYRLDGSLERYKARLVAKGFTLTYDIDYLETYAPIAKLNTMRVLLSLVANLNWPLQ</sequence>
<proteinExistence type="predicted"/>
<feature type="domain" description="Reverse transcriptase Ty1/copia-type" evidence="1">
    <location>
        <begin position="7"/>
        <end position="85"/>
    </location>
</feature>